<comment type="caution">
    <text evidence="3">The sequence shown here is derived from an EMBL/GenBank/DDBJ whole genome shotgun (WGS) entry which is preliminary data.</text>
</comment>
<accession>A0ABP7PHT0</accession>
<dbReference type="RefSeq" id="WP_344766528.1">
    <property type="nucleotide sequence ID" value="NZ_BAABAK010000009.1"/>
</dbReference>
<evidence type="ECO:0000259" key="2">
    <source>
        <dbReference type="Pfam" id="PF19780"/>
    </source>
</evidence>
<dbReference type="InterPro" id="IPR046232">
    <property type="entry name" value="DUF6265"/>
</dbReference>
<dbReference type="EMBL" id="BAABAK010000009">
    <property type="protein sequence ID" value="GAA3965863.1"/>
    <property type="molecule type" value="Genomic_DNA"/>
</dbReference>
<proteinExistence type="predicted"/>
<sequence>MKMKGNLFVVCKLFMMVSSQLAYSQSKVEKEFEKLEWLVGKWERTNSKPGQSGYEEWAKVTPTKITGKGVTLKGKEIVFLEELEINIQGDEIFYNVKISGEPEPVSFKFTSISNKDFVCENAAHDFPKKITYQKKGKNVTAIVSGNGQVLLYEFSPSTRRTN</sequence>
<feature type="chain" id="PRO_5045636131" description="DUF6265 domain-containing protein" evidence="1">
    <location>
        <begin position="23"/>
        <end position="162"/>
    </location>
</feature>
<feature type="domain" description="DUF6265" evidence="2">
    <location>
        <begin position="36"/>
        <end position="139"/>
    </location>
</feature>
<keyword evidence="4" id="KW-1185">Reference proteome</keyword>
<dbReference type="Pfam" id="PF19780">
    <property type="entry name" value="DUF6265"/>
    <property type="match status" value="1"/>
</dbReference>
<gene>
    <name evidence="3" type="ORF">GCM10022246_18590</name>
</gene>
<protein>
    <recommendedName>
        <fullName evidence="2">DUF6265 domain-containing protein</fullName>
    </recommendedName>
</protein>
<evidence type="ECO:0000313" key="4">
    <source>
        <dbReference type="Proteomes" id="UP001501081"/>
    </source>
</evidence>
<name>A0ABP7PHT0_9SPHI</name>
<keyword evidence="1" id="KW-0732">Signal</keyword>
<evidence type="ECO:0000256" key="1">
    <source>
        <dbReference type="SAM" id="SignalP"/>
    </source>
</evidence>
<feature type="signal peptide" evidence="1">
    <location>
        <begin position="1"/>
        <end position="22"/>
    </location>
</feature>
<organism evidence="3 4">
    <name type="scientific">Pedobacter ginsengiterrae</name>
    <dbReference type="NCBI Taxonomy" id="871696"/>
    <lineage>
        <taxon>Bacteria</taxon>
        <taxon>Pseudomonadati</taxon>
        <taxon>Bacteroidota</taxon>
        <taxon>Sphingobacteriia</taxon>
        <taxon>Sphingobacteriales</taxon>
        <taxon>Sphingobacteriaceae</taxon>
        <taxon>Pedobacter</taxon>
    </lineage>
</organism>
<evidence type="ECO:0000313" key="3">
    <source>
        <dbReference type="EMBL" id="GAA3965863.1"/>
    </source>
</evidence>
<reference evidence="4" key="1">
    <citation type="journal article" date="2019" name="Int. J. Syst. Evol. Microbiol.">
        <title>The Global Catalogue of Microorganisms (GCM) 10K type strain sequencing project: providing services to taxonomists for standard genome sequencing and annotation.</title>
        <authorList>
            <consortium name="The Broad Institute Genomics Platform"/>
            <consortium name="The Broad Institute Genome Sequencing Center for Infectious Disease"/>
            <person name="Wu L."/>
            <person name="Ma J."/>
        </authorList>
    </citation>
    <scope>NUCLEOTIDE SEQUENCE [LARGE SCALE GENOMIC DNA]</scope>
    <source>
        <strain evidence="4">JCM 17338</strain>
    </source>
</reference>
<dbReference type="Proteomes" id="UP001501081">
    <property type="component" value="Unassembled WGS sequence"/>
</dbReference>